<reference evidence="10 11" key="1">
    <citation type="submission" date="2024-01" db="EMBL/GenBank/DDBJ databases">
        <title>The genomes of 5 underutilized Papilionoideae crops provide insights into root nodulation and disease resistanc.</title>
        <authorList>
            <person name="Jiang F."/>
        </authorList>
    </citation>
    <scope>NUCLEOTIDE SEQUENCE [LARGE SCALE GENOMIC DNA]</scope>
    <source>
        <strain evidence="10">LVBAO_FW01</strain>
        <tissue evidence="10">Leaves</tissue>
    </source>
</reference>
<dbReference type="PROSITE" id="PS51032">
    <property type="entry name" value="AP2_ERF"/>
    <property type="match status" value="1"/>
</dbReference>
<dbReference type="AlphaFoldDB" id="A0AAN9LXA8"/>
<evidence type="ECO:0000313" key="10">
    <source>
        <dbReference type="EMBL" id="KAK7344125.1"/>
    </source>
</evidence>
<dbReference type="GO" id="GO:0006950">
    <property type="term" value="P:response to stress"/>
    <property type="evidence" value="ECO:0007669"/>
    <property type="project" value="TreeGrafter"/>
</dbReference>
<dbReference type="InterPro" id="IPR036955">
    <property type="entry name" value="AP2/ERF_dom_sf"/>
</dbReference>
<keyword evidence="2" id="KW-0805">Transcription regulation</keyword>
<dbReference type="InterPro" id="IPR001471">
    <property type="entry name" value="AP2/ERF_dom"/>
</dbReference>
<dbReference type="PANTHER" id="PTHR31241">
    <property type="entry name" value="DEHYDRATION-RESPONSIVE ELEMENT-BINDING PROTEIN 2C"/>
    <property type="match status" value="1"/>
</dbReference>
<dbReference type="FunFam" id="3.30.730.10:FF:000001">
    <property type="entry name" value="Ethylene-responsive transcription factor 2"/>
    <property type="match status" value="1"/>
</dbReference>
<dbReference type="EMBL" id="JAYMYQ010000003">
    <property type="protein sequence ID" value="KAK7344125.1"/>
    <property type="molecule type" value="Genomic_DNA"/>
</dbReference>
<dbReference type="GO" id="GO:0045893">
    <property type="term" value="P:positive regulation of DNA-templated transcription"/>
    <property type="evidence" value="ECO:0007669"/>
    <property type="project" value="TreeGrafter"/>
</dbReference>
<dbReference type="PRINTS" id="PR00367">
    <property type="entry name" value="ETHRSPELEMNT"/>
</dbReference>
<keyword evidence="5" id="KW-0010">Activator</keyword>
<comment type="similarity">
    <text evidence="8">Belongs to the AP2/ERF transcription factor family. ERF subfamily.</text>
</comment>
<organism evidence="10 11">
    <name type="scientific">Canavalia gladiata</name>
    <name type="common">Sword bean</name>
    <name type="synonym">Dolichos gladiatus</name>
    <dbReference type="NCBI Taxonomy" id="3824"/>
    <lineage>
        <taxon>Eukaryota</taxon>
        <taxon>Viridiplantae</taxon>
        <taxon>Streptophyta</taxon>
        <taxon>Embryophyta</taxon>
        <taxon>Tracheophyta</taxon>
        <taxon>Spermatophyta</taxon>
        <taxon>Magnoliopsida</taxon>
        <taxon>eudicotyledons</taxon>
        <taxon>Gunneridae</taxon>
        <taxon>Pentapetalae</taxon>
        <taxon>rosids</taxon>
        <taxon>fabids</taxon>
        <taxon>Fabales</taxon>
        <taxon>Fabaceae</taxon>
        <taxon>Papilionoideae</taxon>
        <taxon>50 kb inversion clade</taxon>
        <taxon>NPAAA clade</taxon>
        <taxon>indigoferoid/millettioid clade</taxon>
        <taxon>Phaseoleae</taxon>
        <taxon>Canavalia</taxon>
    </lineage>
</organism>
<dbReference type="Proteomes" id="UP001367508">
    <property type="component" value="Unassembled WGS sequence"/>
</dbReference>
<keyword evidence="6" id="KW-0804">Transcription</keyword>
<dbReference type="SMART" id="SM00380">
    <property type="entry name" value="AP2"/>
    <property type="match status" value="1"/>
</dbReference>
<keyword evidence="11" id="KW-1185">Reference proteome</keyword>
<evidence type="ECO:0000256" key="1">
    <source>
        <dbReference type="ARBA" id="ARBA00004123"/>
    </source>
</evidence>
<feature type="domain" description="AP2/ERF" evidence="9">
    <location>
        <begin position="34"/>
        <end position="91"/>
    </location>
</feature>
<gene>
    <name evidence="10" type="ORF">VNO77_13425</name>
</gene>
<keyword evidence="7" id="KW-0539">Nucleus</keyword>
<evidence type="ECO:0000256" key="6">
    <source>
        <dbReference type="ARBA" id="ARBA00023163"/>
    </source>
</evidence>
<evidence type="ECO:0000256" key="8">
    <source>
        <dbReference type="ARBA" id="ARBA00024343"/>
    </source>
</evidence>
<evidence type="ECO:0000256" key="7">
    <source>
        <dbReference type="ARBA" id="ARBA00023242"/>
    </source>
</evidence>
<evidence type="ECO:0000256" key="2">
    <source>
        <dbReference type="ARBA" id="ARBA00023015"/>
    </source>
</evidence>
<evidence type="ECO:0000256" key="4">
    <source>
        <dbReference type="ARBA" id="ARBA00023125"/>
    </source>
</evidence>
<name>A0AAN9LXA8_CANGL</name>
<proteinExistence type="inferred from homology"/>
<accession>A0AAN9LXA8</accession>
<dbReference type="Gene3D" id="3.30.730.10">
    <property type="entry name" value="AP2/ERF domain"/>
    <property type="match status" value="1"/>
</dbReference>
<dbReference type="CDD" id="cd00018">
    <property type="entry name" value="AP2"/>
    <property type="match status" value="1"/>
</dbReference>
<dbReference type="GO" id="GO:0003700">
    <property type="term" value="F:DNA-binding transcription factor activity"/>
    <property type="evidence" value="ECO:0007669"/>
    <property type="project" value="InterPro"/>
</dbReference>
<dbReference type="PANTHER" id="PTHR31241:SF62">
    <property type="entry name" value="DEHYDRATION-RESPONSIVE ELEMENT-BINDING PROTEIN 2D"/>
    <property type="match status" value="1"/>
</dbReference>
<dbReference type="Pfam" id="PF00847">
    <property type="entry name" value="AP2"/>
    <property type="match status" value="1"/>
</dbReference>
<dbReference type="GO" id="GO:0005634">
    <property type="term" value="C:nucleus"/>
    <property type="evidence" value="ECO:0007669"/>
    <property type="project" value="UniProtKB-SubCell"/>
</dbReference>
<sequence>MYKELKAQVRATKLPRSRKGCMKGKGGPQNAMCTYTGVRHRTWGKWVAEIREPKRGVRLWLGTFNTSLEAAIAYDQAAIRLYGASAKLNLAPPPSSSNDSSSSIQVAQSLIFPPEPAAPSLVSETMLRCSLRT</sequence>
<comment type="caution">
    <text evidence="10">The sequence shown here is derived from an EMBL/GenBank/DDBJ whole genome shotgun (WGS) entry which is preliminary data.</text>
</comment>
<evidence type="ECO:0000256" key="3">
    <source>
        <dbReference type="ARBA" id="ARBA00023016"/>
    </source>
</evidence>
<dbReference type="InterPro" id="IPR016177">
    <property type="entry name" value="DNA-bd_dom_sf"/>
</dbReference>
<dbReference type="SUPFAM" id="SSF54171">
    <property type="entry name" value="DNA-binding domain"/>
    <property type="match status" value="1"/>
</dbReference>
<keyword evidence="4" id="KW-0238">DNA-binding</keyword>
<keyword evidence="3" id="KW-0346">Stress response</keyword>
<evidence type="ECO:0000259" key="9">
    <source>
        <dbReference type="PROSITE" id="PS51032"/>
    </source>
</evidence>
<protein>
    <recommendedName>
        <fullName evidence="9">AP2/ERF domain-containing protein</fullName>
    </recommendedName>
</protein>
<dbReference type="GO" id="GO:0000976">
    <property type="term" value="F:transcription cis-regulatory region binding"/>
    <property type="evidence" value="ECO:0007669"/>
    <property type="project" value="TreeGrafter"/>
</dbReference>
<comment type="subcellular location">
    <subcellularLocation>
        <location evidence="1">Nucleus</location>
    </subcellularLocation>
</comment>
<evidence type="ECO:0000256" key="5">
    <source>
        <dbReference type="ARBA" id="ARBA00023159"/>
    </source>
</evidence>
<evidence type="ECO:0000313" key="11">
    <source>
        <dbReference type="Proteomes" id="UP001367508"/>
    </source>
</evidence>